<feature type="compositionally biased region" description="Polar residues" evidence="7">
    <location>
        <begin position="975"/>
        <end position="989"/>
    </location>
</feature>
<evidence type="ECO:0000256" key="4">
    <source>
        <dbReference type="ARBA" id="ARBA00022786"/>
    </source>
</evidence>
<dbReference type="SUPFAM" id="SSF57903">
    <property type="entry name" value="FYVE/PHD zinc finger"/>
    <property type="match status" value="1"/>
</dbReference>
<feature type="region of interest" description="Disordered" evidence="7">
    <location>
        <begin position="607"/>
        <end position="672"/>
    </location>
</feature>
<comment type="pathway">
    <text evidence="1">Protein modification; protein ubiquitination.</text>
</comment>
<dbReference type="SUPFAM" id="SSF52047">
    <property type="entry name" value="RNI-like"/>
    <property type="match status" value="1"/>
</dbReference>
<evidence type="ECO:0000313" key="10">
    <source>
        <dbReference type="Proteomes" id="UP000649617"/>
    </source>
</evidence>
<dbReference type="EMBL" id="CAJNIZ010045055">
    <property type="protein sequence ID" value="CAE7709182.1"/>
    <property type="molecule type" value="Genomic_DNA"/>
</dbReference>
<protein>
    <recommendedName>
        <fullName evidence="8">PHD-type domain-containing protein</fullName>
    </recommendedName>
</protein>
<dbReference type="Pfam" id="PF23011">
    <property type="entry name" value="PHD-1st_NSD"/>
    <property type="match status" value="1"/>
</dbReference>
<dbReference type="Gene3D" id="3.30.40.10">
    <property type="entry name" value="Zinc/RING finger domain, C3HC4 (zinc finger)"/>
    <property type="match status" value="2"/>
</dbReference>
<feature type="domain" description="PHD-type" evidence="8">
    <location>
        <begin position="547"/>
        <end position="599"/>
    </location>
</feature>
<keyword evidence="2" id="KW-0479">Metal-binding</keyword>
<evidence type="ECO:0000256" key="1">
    <source>
        <dbReference type="ARBA" id="ARBA00004906"/>
    </source>
</evidence>
<name>A0A812X263_SYMPI</name>
<dbReference type="InterPro" id="IPR011011">
    <property type="entry name" value="Znf_FYVE_PHD"/>
</dbReference>
<proteinExistence type="predicted"/>
<dbReference type="InterPro" id="IPR059153">
    <property type="entry name" value="NSD_PHD-1st"/>
</dbReference>
<dbReference type="SUPFAM" id="SSF57850">
    <property type="entry name" value="RING/U-box"/>
    <property type="match status" value="1"/>
</dbReference>
<evidence type="ECO:0000256" key="6">
    <source>
        <dbReference type="PROSITE-ProRule" id="PRU00146"/>
    </source>
</evidence>
<keyword evidence="5" id="KW-0862">Zinc</keyword>
<evidence type="ECO:0000259" key="8">
    <source>
        <dbReference type="PROSITE" id="PS50016"/>
    </source>
</evidence>
<dbReference type="InterPro" id="IPR001965">
    <property type="entry name" value="Znf_PHD"/>
</dbReference>
<evidence type="ECO:0000256" key="7">
    <source>
        <dbReference type="SAM" id="MobiDB-lite"/>
    </source>
</evidence>
<organism evidence="9 10">
    <name type="scientific">Symbiodinium pilosum</name>
    <name type="common">Dinoflagellate</name>
    <dbReference type="NCBI Taxonomy" id="2952"/>
    <lineage>
        <taxon>Eukaryota</taxon>
        <taxon>Sar</taxon>
        <taxon>Alveolata</taxon>
        <taxon>Dinophyceae</taxon>
        <taxon>Suessiales</taxon>
        <taxon>Symbiodiniaceae</taxon>
        <taxon>Symbiodinium</taxon>
    </lineage>
</organism>
<evidence type="ECO:0000256" key="2">
    <source>
        <dbReference type="ARBA" id="ARBA00022723"/>
    </source>
</evidence>
<reference evidence="9" key="1">
    <citation type="submission" date="2021-02" db="EMBL/GenBank/DDBJ databases">
        <authorList>
            <person name="Dougan E. K."/>
            <person name="Rhodes N."/>
            <person name="Thang M."/>
            <person name="Chan C."/>
        </authorList>
    </citation>
    <scope>NUCLEOTIDE SEQUENCE</scope>
</reference>
<dbReference type="Pfam" id="PF12678">
    <property type="entry name" value="zf-rbx1"/>
    <property type="match status" value="1"/>
</dbReference>
<evidence type="ECO:0000256" key="3">
    <source>
        <dbReference type="ARBA" id="ARBA00022771"/>
    </source>
</evidence>
<keyword evidence="3 6" id="KW-0863">Zinc-finger</keyword>
<dbReference type="SMART" id="SM00249">
    <property type="entry name" value="PHD"/>
    <property type="match status" value="1"/>
</dbReference>
<dbReference type="Proteomes" id="UP000649617">
    <property type="component" value="Unassembled WGS sequence"/>
</dbReference>
<dbReference type="PANTHER" id="PTHR47177:SF3">
    <property type="entry name" value="F18C1.6 PROTEIN"/>
    <property type="match status" value="1"/>
</dbReference>
<feature type="compositionally biased region" description="Low complexity" evidence="7">
    <location>
        <begin position="617"/>
        <end position="645"/>
    </location>
</feature>
<dbReference type="InterPro" id="IPR013083">
    <property type="entry name" value="Znf_RING/FYVE/PHD"/>
</dbReference>
<dbReference type="AlphaFoldDB" id="A0A812X263"/>
<dbReference type="InterPro" id="IPR032675">
    <property type="entry name" value="LRR_dom_sf"/>
</dbReference>
<dbReference type="Gene3D" id="3.80.10.10">
    <property type="entry name" value="Ribonuclease Inhibitor"/>
    <property type="match status" value="1"/>
</dbReference>
<feature type="region of interest" description="Disordered" evidence="7">
    <location>
        <begin position="924"/>
        <end position="1035"/>
    </location>
</feature>
<dbReference type="InterPro" id="IPR024766">
    <property type="entry name" value="Znf_RING_H2"/>
</dbReference>
<feature type="compositionally biased region" description="Low complexity" evidence="7">
    <location>
        <begin position="941"/>
        <end position="951"/>
    </location>
</feature>
<sequence length="1053" mass="115545">MADDSGEFGFRNCSPHVCGNSDVLPNLSESSTSFFQRLLTIDMPAVATPLYGLDDTECVGASEMRVCTAILDHKVIAMHWSVHPILLPYEETFEPISLFASQCIVNELLDACFREYTVHYRMFQRPSSVQSSFPSMRPHYVRNLEPCLPQRLPNGSFKDSSVVGWLRPQLRECATQRLGSSFLLQLDCEPGTWDKDRCNLPRQPWDYTKLTCLPWATREECSQGNAVGGRYRPPPPAGVHHVLRLQRSFGVGAPIAQFAHGGAASSDLIVFPSTDSAMSFLCAVGLRNFSQLLDSRTGSGQAGAREAWKVADVRMQELMNSPRSEVDPNCDVCVAILLGAYVEPEFLAKHLSAEVVDKSTRQAFWNWWWCIVAFLHRSQIQLFAAGSVAPFEMLVSLTEKLLPPEHRPAVDVLRSAEALAQLASAERPFAVAEPSSQCLVGLAVRHLLDALQDRVHEESAAADCKLRCGRAGKEGEFVAVLDACNPTHFFHVRCISTWSEQENTCPLCKSRFARVGVYGVDGDLRRVIAVEEKDQDSEGEASAEFDDHICSICKQPGNDDALLLCDGRNGRCRGAAHFHCLGLPGVPEGEWFCSECQEFPVEQFAQEESAKDSAKQAATTEATEAPEAFQLKKGSSSESSSSGPTKTPPQSPAACTRPRRSKSSESCSRAQQGNVGISLKKAASEEALVAVPSQAADSKSPPKSKHAVQSSAVPKWIYRKGPCLYVDLCGRRMKDSAAATVAKFVRGVLGKVSAAATLDLCLMLSGNRLSQSGLQAFLNLAEETGHHVSCLDLERNRLDADTLEWLGEWLTKQRRGPPQKLLLSHNHRIGSKAIKDLLQRLGRSQRFQSGRELPLWIEARFVGIEDVDTLLDTVSVDINFCLALDREACGEDRCASHSSAETSETPQLHLAGILEQHSNDFELPRAPAAKPEPSADKTVMTSASTASSSSAGAQDNLRRPGSDGIPLKRKKQETSTETVPGQDWQFDSSEAQEDPEVEKVEQERAARRAWANSLGKSVVAEVPSQDLPAPAPRCGLWDLVRSEQRKKQRLARP</sequence>
<dbReference type="PROSITE" id="PS50016">
    <property type="entry name" value="ZF_PHD_2"/>
    <property type="match status" value="1"/>
</dbReference>
<dbReference type="PANTHER" id="PTHR47177">
    <property type="entry name" value="F18C1.6 PROTEIN"/>
    <property type="match status" value="1"/>
</dbReference>
<dbReference type="GO" id="GO:0008270">
    <property type="term" value="F:zinc ion binding"/>
    <property type="evidence" value="ECO:0007669"/>
    <property type="project" value="UniProtKB-KW"/>
</dbReference>
<gene>
    <name evidence="9" type="ORF">SPIL2461_LOCUS20076</name>
</gene>
<accession>A0A812X263</accession>
<dbReference type="OrthoDB" id="1935339at2759"/>
<evidence type="ECO:0000313" key="9">
    <source>
        <dbReference type="EMBL" id="CAE7709182.1"/>
    </source>
</evidence>
<keyword evidence="4" id="KW-0833">Ubl conjugation pathway</keyword>
<feature type="region of interest" description="Disordered" evidence="7">
    <location>
        <begin position="692"/>
        <end position="711"/>
    </location>
</feature>
<feature type="compositionally biased region" description="Basic and acidic residues" evidence="7">
    <location>
        <begin position="997"/>
        <end position="1006"/>
    </location>
</feature>
<comment type="caution">
    <text evidence="9">The sequence shown here is derived from an EMBL/GenBank/DDBJ whole genome shotgun (WGS) entry which is preliminary data.</text>
</comment>
<keyword evidence="10" id="KW-1185">Reference proteome</keyword>
<dbReference type="InterPro" id="IPR019787">
    <property type="entry name" value="Znf_PHD-finger"/>
</dbReference>
<evidence type="ECO:0000256" key="5">
    <source>
        <dbReference type="ARBA" id="ARBA00022833"/>
    </source>
</evidence>